<keyword evidence="7" id="KW-0862">Zinc</keyword>
<reference evidence="14 15" key="1">
    <citation type="journal article" date="2016" name="Proc. Natl. Acad. Sci. U.S.A.">
        <title>Comparative genomics of biotechnologically important yeasts.</title>
        <authorList>
            <person name="Riley R."/>
            <person name="Haridas S."/>
            <person name="Wolfe K.H."/>
            <person name="Lopes M.R."/>
            <person name="Hittinger C.T."/>
            <person name="Goeker M."/>
            <person name="Salamov A.A."/>
            <person name="Wisecaver J.H."/>
            <person name="Long T.M."/>
            <person name="Calvey C.H."/>
            <person name="Aerts A.L."/>
            <person name="Barry K.W."/>
            <person name="Choi C."/>
            <person name="Clum A."/>
            <person name="Coughlan A.Y."/>
            <person name="Deshpande S."/>
            <person name="Douglass A.P."/>
            <person name="Hanson S.J."/>
            <person name="Klenk H.-P."/>
            <person name="LaButti K.M."/>
            <person name="Lapidus A."/>
            <person name="Lindquist E.A."/>
            <person name="Lipzen A.M."/>
            <person name="Meier-Kolthoff J.P."/>
            <person name="Ohm R.A."/>
            <person name="Otillar R.P."/>
            <person name="Pangilinan J.L."/>
            <person name="Peng Y."/>
            <person name="Rokas A."/>
            <person name="Rosa C.A."/>
            <person name="Scheuner C."/>
            <person name="Sibirny A.A."/>
            <person name="Slot J.C."/>
            <person name="Stielow J.B."/>
            <person name="Sun H."/>
            <person name="Kurtzman C.P."/>
            <person name="Blackwell M."/>
            <person name="Grigoriev I.V."/>
            <person name="Jeffries T.W."/>
        </authorList>
    </citation>
    <scope>NUCLEOTIDE SEQUENCE [LARGE SCALE GENOMIC DNA]</scope>
    <source>
        <strain evidence="14 15">NRRL Y-11557</strain>
    </source>
</reference>
<organism evidence="14 15">
    <name type="scientific">Lipomyces starkeyi NRRL Y-11557</name>
    <dbReference type="NCBI Taxonomy" id="675824"/>
    <lineage>
        <taxon>Eukaryota</taxon>
        <taxon>Fungi</taxon>
        <taxon>Dikarya</taxon>
        <taxon>Ascomycota</taxon>
        <taxon>Saccharomycotina</taxon>
        <taxon>Lipomycetes</taxon>
        <taxon>Lipomycetales</taxon>
        <taxon>Lipomycetaceae</taxon>
        <taxon>Lipomyces</taxon>
    </lineage>
</organism>
<dbReference type="GO" id="GO:0006511">
    <property type="term" value="P:ubiquitin-dependent protein catabolic process"/>
    <property type="evidence" value="ECO:0007669"/>
    <property type="project" value="EnsemblFungi"/>
</dbReference>
<keyword evidence="6" id="KW-0347">Helicase</keyword>
<evidence type="ECO:0000256" key="9">
    <source>
        <dbReference type="PROSITE-ProRule" id="PRU00175"/>
    </source>
</evidence>
<dbReference type="Gene3D" id="3.40.50.300">
    <property type="entry name" value="P-loop containing nucleotide triphosphate hydrolases"/>
    <property type="match status" value="1"/>
</dbReference>
<feature type="compositionally biased region" description="Acidic residues" evidence="10">
    <location>
        <begin position="62"/>
        <end position="72"/>
    </location>
</feature>
<evidence type="ECO:0000256" key="3">
    <source>
        <dbReference type="ARBA" id="ARBA00022741"/>
    </source>
</evidence>
<dbReference type="InterPro" id="IPR013083">
    <property type="entry name" value="Znf_RING/FYVE/PHD"/>
</dbReference>
<dbReference type="InterPro" id="IPR001650">
    <property type="entry name" value="Helicase_C-like"/>
</dbReference>
<dbReference type="PANTHER" id="PTHR45626">
    <property type="entry name" value="TRANSCRIPTION TERMINATION FACTOR 2-RELATED"/>
    <property type="match status" value="1"/>
</dbReference>
<keyword evidence="4 9" id="KW-0863">Zinc-finger</keyword>
<evidence type="ECO:0000256" key="1">
    <source>
        <dbReference type="ARBA" id="ARBA00007025"/>
    </source>
</evidence>
<dbReference type="Pfam" id="PF00271">
    <property type="entry name" value="Helicase_C"/>
    <property type="match status" value="1"/>
</dbReference>
<dbReference type="CDD" id="cd18793">
    <property type="entry name" value="SF2_C_SNF"/>
    <property type="match status" value="1"/>
</dbReference>
<keyword evidence="3" id="KW-0547">Nucleotide-binding</keyword>
<comment type="similarity">
    <text evidence="1">Belongs to the SNF2/RAD54 helicase family.</text>
</comment>
<feature type="domain" description="Helicase ATP-binding" evidence="12">
    <location>
        <begin position="322"/>
        <end position="496"/>
    </location>
</feature>
<dbReference type="GO" id="GO:0070911">
    <property type="term" value="P:global genome nucleotide-excision repair"/>
    <property type="evidence" value="ECO:0007669"/>
    <property type="project" value="EnsemblFungi"/>
</dbReference>
<keyword evidence="15" id="KW-1185">Reference proteome</keyword>
<dbReference type="InterPro" id="IPR038718">
    <property type="entry name" value="SNF2-like_sf"/>
</dbReference>
<evidence type="ECO:0000256" key="7">
    <source>
        <dbReference type="ARBA" id="ARBA00022833"/>
    </source>
</evidence>
<dbReference type="Gene3D" id="3.40.50.10810">
    <property type="entry name" value="Tandem AAA-ATPase domain"/>
    <property type="match status" value="1"/>
</dbReference>
<feature type="domain" description="RING-type" evidence="11">
    <location>
        <begin position="660"/>
        <end position="706"/>
    </location>
</feature>
<feature type="compositionally biased region" description="Acidic residues" evidence="10">
    <location>
        <begin position="216"/>
        <end position="245"/>
    </location>
</feature>
<evidence type="ECO:0008006" key="16">
    <source>
        <dbReference type="Google" id="ProtNLM"/>
    </source>
</evidence>
<dbReference type="Pfam" id="PF00097">
    <property type="entry name" value="zf-C3HC4"/>
    <property type="match status" value="1"/>
</dbReference>
<evidence type="ECO:0000259" key="11">
    <source>
        <dbReference type="PROSITE" id="PS50089"/>
    </source>
</evidence>
<gene>
    <name evidence="14" type="ORF">LIPSTDRAFT_5236</name>
</gene>
<feature type="compositionally biased region" description="Polar residues" evidence="10">
    <location>
        <begin position="157"/>
        <end position="170"/>
    </location>
</feature>
<dbReference type="InterPro" id="IPR000330">
    <property type="entry name" value="SNF2_N"/>
</dbReference>
<dbReference type="Gene3D" id="3.30.40.10">
    <property type="entry name" value="Zinc/RING finger domain, C3HC4 (zinc finger)"/>
    <property type="match status" value="1"/>
</dbReference>
<dbReference type="OrthoDB" id="448448at2759"/>
<keyword evidence="5" id="KW-0378">Hydrolase</keyword>
<dbReference type="STRING" id="675824.A0A1E3Q0Y7"/>
<feature type="compositionally biased region" description="Acidic residues" evidence="10">
    <location>
        <begin position="109"/>
        <end position="128"/>
    </location>
</feature>
<dbReference type="Proteomes" id="UP000094385">
    <property type="component" value="Unassembled WGS sequence"/>
</dbReference>
<dbReference type="GO" id="GO:0008104">
    <property type="term" value="P:intracellular protein localization"/>
    <property type="evidence" value="ECO:0007669"/>
    <property type="project" value="EnsemblFungi"/>
</dbReference>
<dbReference type="FunFam" id="3.40.50.300:FF:001864">
    <property type="entry name" value="DNA repair protein RAD16"/>
    <property type="match status" value="1"/>
</dbReference>
<dbReference type="GO" id="GO:0031463">
    <property type="term" value="C:Cul3-RING ubiquitin ligase complex"/>
    <property type="evidence" value="ECO:0007669"/>
    <property type="project" value="EnsemblFungi"/>
</dbReference>
<dbReference type="SUPFAM" id="SSF52540">
    <property type="entry name" value="P-loop containing nucleoside triphosphate hydrolases"/>
    <property type="match status" value="2"/>
</dbReference>
<dbReference type="GO" id="GO:0004386">
    <property type="term" value="F:helicase activity"/>
    <property type="evidence" value="ECO:0007669"/>
    <property type="project" value="UniProtKB-KW"/>
</dbReference>
<dbReference type="InterPro" id="IPR001841">
    <property type="entry name" value="Znf_RING"/>
</dbReference>
<dbReference type="PROSITE" id="PS51192">
    <property type="entry name" value="HELICASE_ATP_BIND_1"/>
    <property type="match status" value="1"/>
</dbReference>
<evidence type="ECO:0000256" key="10">
    <source>
        <dbReference type="SAM" id="MobiDB-lite"/>
    </source>
</evidence>
<keyword evidence="2" id="KW-0479">Metal-binding</keyword>
<evidence type="ECO:0000256" key="2">
    <source>
        <dbReference type="ARBA" id="ARBA00022723"/>
    </source>
</evidence>
<dbReference type="CDD" id="cd16567">
    <property type="entry name" value="RING-HC_RAD16-like"/>
    <property type="match status" value="1"/>
</dbReference>
<dbReference type="InterPro" id="IPR018957">
    <property type="entry name" value="Znf_C3HC4_RING-type"/>
</dbReference>
<dbReference type="GO" id="GO:0000715">
    <property type="term" value="P:nucleotide-excision repair, DNA damage recognition"/>
    <property type="evidence" value="ECO:0007669"/>
    <property type="project" value="EnsemblFungi"/>
</dbReference>
<dbReference type="PROSITE" id="PS50089">
    <property type="entry name" value="ZF_RING_2"/>
    <property type="match status" value="1"/>
</dbReference>
<name>A0A1E3Q0Y7_LIPST</name>
<evidence type="ECO:0000256" key="5">
    <source>
        <dbReference type="ARBA" id="ARBA00022801"/>
    </source>
</evidence>
<feature type="region of interest" description="Disordered" evidence="10">
    <location>
        <begin position="1"/>
        <end position="271"/>
    </location>
</feature>
<evidence type="ECO:0000313" key="15">
    <source>
        <dbReference type="Proteomes" id="UP000094385"/>
    </source>
</evidence>
<dbReference type="GO" id="GO:0016787">
    <property type="term" value="F:hydrolase activity"/>
    <property type="evidence" value="ECO:0007669"/>
    <property type="project" value="UniProtKB-KW"/>
</dbReference>
<dbReference type="SMART" id="SM00490">
    <property type="entry name" value="HELICc"/>
    <property type="match status" value="1"/>
</dbReference>
<evidence type="ECO:0000259" key="12">
    <source>
        <dbReference type="PROSITE" id="PS51192"/>
    </source>
</evidence>
<dbReference type="PROSITE" id="PS00518">
    <property type="entry name" value="ZF_RING_1"/>
    <property type="match status" value="1"/>
</dbReference>
<dbReference type="InterPro" id="IPR014001">
    <property type="entry name" value="Helicase_ATP-bd"/>
</dbReference>
<dbReference type="GO" id="GO:0000113">
    <property type="term" value="C:nucleotide-excision repair factor 4 complex"/>
    <property type="evidence" value="ECO:0007669"/>
    <property type="project" value="EnsemblFungi"/>
</dbReference>
<dbReference type="GO" id="GO:0008270">
    <property type="term" value="F:zinc ion binding"/>
    <property type="evidence" value="ECO:0007669"/>
    <property type="project" value="UniProtKB-KW"/>
</dbReference>
<sequence length="914" mass="103502">MPGRNYVPPKQVSSLSSSPQSGSTTRSWSVGRRRSARIAAAPSAAYVSQVYKDESGNVVEVGDSEGSSDEITDSGYDSNKPNGKRNASDTNKTTPSNVDKGKQKAIEIPDSEELSELSDADFQEEDFEGGFVKSDSDESAVLGRASASKRRRVTYATVRTQSRSRATNSKAKAKGKLHSNDLDSDSEVVAESSSSTSRRKSSSSVTKKSRLSIDLHDDEDDDEVFEDEEDESELSELEDSSEEETAVIAAPTRRQQRRRGRTALSHNESTRQALYENHPQLKSVFQALQETPKREVKQAPQPEELTIKMLPFQREGLHWLVAQEQSQYKGGILADEMGMGKTIQTIALLLSEPRGKPNLVVVPTVAIMQWKSEIASNTAGKLTTSIYHGATRVEDPKKLKSFDVIITSYSVLESVYRKEHAGFRRSDGVYKARSALHAIKYYRVILDEAHNIKDRQCNTAKAAFALNTERRLCLSGTPLQNRIGELYSLIRFLRIEPYCNYFCKKCDCSSLDWMFSDKRTCDMCGHKPMQHANWFNAELLKPIQSAHSRAEREQAMVKLHSILKHILLRRTKVERADDLGLPPRIVDIRRDRFNEEEEDLYQSIFSDSRRRFNSYVAQGVVLNNYANIFTLITRMRQMADHPDLVLRRHGSTEADTTLVCKLCDDEAQEAIRAKCHHVFCRLCIKEYVEGFDVEDANETLECPVCHVALMIDLTAPALEVDEETLKKGSIVNRINMANWRSSTKIEALVEELYKLRSDRQTIKSIVFSQFTSMLDLVEWRLRRAGFQTVKLQGNMTPTQRDNSIKYFMNTPSVEVFLVSLKAGGVALNLCEASQVFLLDPWWNPSVEWQSGDRVHRIGQYRPVRITRLIIEDSIESRIIELQEKKANMIKATIEQDDGAMNRLTPADLEFLFLN</sequence>
<keyword evidence="8" id="KW-0067">ATP-binding</keyword>
<protein>
    <recommendedName>
        <fullName evidence="16">DNA repair protein RAD16</fullName>
    </recommendedName>
</protein>
<dbReference type="InterPro" id="IPR050628">
    <property type="entry name" value="SNF2_RAD54_helicase_TF"/>
</dbReference>
<dbReference type="EMBL" id="KV454298">
    <property type="protein sequence ID" value="ODQ71218.1"/>
    <property type="molecule type" value="Genomic_DNA"/>
</dbReference>
<dbReference type="GO" id="GO:0008094">
    <property type="term" value="F:ATP-dependent activity, acting on DNA"/>
    <property type="evidence" value="ECO:0007669"/>
    <property type="project" value="EnsemblFungi"/>
</dbReference>
<evidence type="ECO:0000256" key="4">
    <source>
        <dbReference type="ARBA" id="ARBA00022771"/>
    </source>
</evidence>
<dbReference type="InterPro" id="IPR017907">
    <property type="entry name" value="Znf_RING_CS"/>
</dbReference>
<feature type="domain" description="Helicase C-terminal" evidence="13">
    <location>
        <begin position="747"/>
        <end position="904"/>
    </location>
</feature>
<dbReference type="PROSITE" id="PS51194">
    <property type="entry name" value="HELICASE_CTER"/>
    <property type="match status" value="1"/>
</dbReference>
<evidence type="ECO:0000259" key="13">
    <source>
        <dbReference type="PROSITE" id="PS51194"/>
    </source>
</evidence>
<dbReference type="InterPro" id="IPR027417">
    <property type="entry name" value="P-loop_NTPase"/>
</dbReference>
<feature type="compositionally biased region" description="Low complexity" evidence="10">
    <location>
        <begin position="189"/>
        <end position="206"/>
    </location>
</feature>
<dbReference type="GO" id="GO:0005524">
    <property type="term" value="F:ATP binding"/>
    <property type="evidence" value="ECO:0007669"/>
    <property type="project" value="UniProtKB-KW"/>
</dbReference>
<dbReference type="CDD" id="cd18008">
    <property type="entry name" value="DEXDc_SHPRH-like"/>
    <property type="match status" value="1"/>
</dbReference>
<dbReference type="SMART" id="SM00184">
    <property type="entry name" value="RING"/>
    <property type="match status" value="1"/>
</dbReference>
<accession>A0A1E3Q0Y7</accession>
<proteinExistence type="inferred from homology"/>
<dbReference type="SMART" id="SM00487">
    <property type="entry name" value="DEXDc"/>
    <property type="match status" value="1"/>
</dbReference>
<dbReference type="InterPro" id="IPR049730">
    <property type="entry name" value="SNF2/RAD54-like_C"/>
</dbReference>
<dbReference type="GO" id="GO:0009411">
    <property type="term" value="P:response to UV"/>
    <property type="evidence" value="ECO:0007669"/>
    <property type="project" value="EnsemblFungi"/>
</dbReference>
<feature type="compositionally biased region" description="Polar residues" evidence="10">
    <location>
        <begin position="88"/>
        <end position="97"/>
    </location>
</feature>
<dbReference type="AlphaFoldDB" id="A0A1E3Q0Y7"/>
<evidence type="ECO:0000256" key="8">
    <source>
        <dbReference type="ARBA" id="ARBA00022840"/>
    </source>
</evidence>
<dbReference type="Pfam" id="PF00176">
    <property type="entry name" value="SNF2-rel_dom"/>
    <property type="match status" value="2"/>
</dbReference>
<dbReference type="GO" id="GO:0004842">
    <property type="term" value="F:ubiquitin-protein transferase activity"/>
    <property type="evidence" value="ECO:0007669"/>
    <property type="project" value="EnsemblFungi"/>
</dbReference>
<feature type="compositionally biased region" description="Low complexity" evidence="10">
    <location>
        <begin position="13"/>
        <end position="29"/>
    </location>
</feature>
<dbReference type="SUPFAM" id="SSF57850">
    <property type="entry name" value="RING/U-box"/>
    <property type="match status" value="1"/>
</dbReference>
<evidence type="ECO:0000256" key="6">
    <source>
        <dbReference type="ARBA" id="ARBA00022806"/>
    </source>
</evidence>
<dbReference type="PANTHER" id="PTHR45626:SF12">
    <property type="entry name" value="DNA REPAIR PROTEIN RAD16"/>
    <property type="match status" value="1"/>
</dbReference>
<evidence type="ECO:0000313" key="14">
    <source>
        <dbReference type="EMBL" id="ODQ71218.1"/>
    </source>
</evidence>